<evidence type="ECO:0008006" key="9">
    <source>
        <dbReference type="Google" id="ProtNLM"/>
    </source>
</evidence>
<sequence length="1264" mass="127767">MNPISIFPPPTRALSRQNTKSNSNNSNNNSSTSPLSRFHTHSTDDPSSTSSSSTTQSTAGGLLHGRNKSFGSANGLGSSWAPFTSSSSSAAADSPAHSSTTASSPPTQPTTSSAASTARKLIKKRTPSSAHTITTTTSSSTAASSSLSNSTASLSPLGGSATAGSPAAFMTESILRNNNNNSSQFTLSPGTATATKRKPTPDIPANLPQTIFFDRLRPTEVTAAHRLERQGYPEEDAASLEKLRYRQAAAPHLFMGAFLPGAPKAGGKDTSNSSNANSSGGNAGNSAGNAGGGGGGGGGTGAGAGPNSTNSYPPRTLIGFITATAALALTLKSMSTHSNSRDARLVCIHSVVVMPEYQRHGLALRMLREYIGRLMRAELGPRGARLAAMAEAKANAEAASAAAATTAAAGTNLAPPPPPADGPTAPVAFADDDLLGEEDDEAELENERSGDRQSRKRGYEAIALLAHEEIMPLYLRAGFRVQGLSHVKYGSGDWYEMRREIVPRSAMRRDESEDSDEDDDDQGPPAVVEPAKLSREASGGSTDVTPKASNTLDMPLLSSPGQHSQGASGGSSDEGGGGGGGGGGGVTASPPTLNLPKSIDASALLAALTGSSSKANPVENNKARTPSSTGISSPPQAPRNPGTPFSTVLGQALAGKTASEDPRSTLEARLVNREEDTNLADLYCPREACNCLLLRADLGVWKARELGPLSAPALQSSGGVLPANSPAPPLNGVVAPLPMRPSVDNHSSPLLFATTGVHQQQQQQQPKITMQGATSLRDFWSVPSPFVFDNISFSKDVQWPPPKMMGPSSTSSATPTPTATKGRMPLINRGRSNSGSLLSSPPSGPVAGAGAGKEVQESISSPTSPGGLRERSQSASASMVLNASAENALSGKSSGVEEGEGGEGDVNVDSHNRTPGEEKQRALFAQGVEAGAPTLAATPLASGGVSSESTSAGVGVGAASASTPQLVSSVPPGSTKAHGSRIGGLKLTIGKRKTSLAIPTLGNSGDSTLGSATGGLEGGGGALLSPAAITPSVVSPGTPSWAASVATSGKKGLAAALGRGGKKDKDKEREREREKDGVQQQHWSPMVGGSTHGTSSPSTGTSSPGAGGGGGGPAHLSPGGAGDLWIGGGGGGGGGSAAPIQRLSGYGIDPHAYPFNTSSAYTSGSWHMPGSSHPDPSVSSPAVEPGPKLTIKYLLCPECDCGPLGYVVISEEMKGGGLARAVAASQGGRDEGGSGGDVGGGAGKRKMEYLLAADRVRYRFRASN</sequence>
<feature type="compositionally biased region" description="Gly residues" evidence="6">
    <location>
        <begin position="567"/>
        <end position="586"/>
    </location>
</feature>
<feature type="region of interest" description="Disordered" evidence="6">
    <location>
        <begin position="613"/>
        <end position="647"/>
    </location>
</feature>
<dbReference type="GO" id="GO:0004059">
    <property type="term" value="F:aralkylamine N-acetyltransferase activity"/>
    <property type="evidence" value="ECO:0007669"/>
    <property type="project" value="TreeGrafter"/>
</dbReference>
<evidence type="ECO:0000256" key="4">
    <source>
        <dbReference type="ARBA" id="ARBA00022927"/>
    </source>
</evidence>
<evidence type="ECO:0000256" key="3">
    <source>
        <dbReference type="ARBA" id="ARBA00022679"/>
    </source>
</evidence>
<dbReference type="InterPro" id="IPR011323">
    <property type="entry name" value="Mss4/transl-control_tumour"/>
</dbReference>
<feature type="compositionally biased region" description="Pro residues" evidence="6">
    <location>
        <begin position="1"/>
        <end position="11"/>
    </location>
</feature>
<comment type="caution">
    <text evidence="7">The sequence shown here is derived from an EMBL/GenBank/DDBJ whole genome shotgun (WGS) entry which is preliminary data.</text>
</comment>
<feature type="compositionally biased region" description="Polar residues" evidence="6">
    <location>
        <begin position="873"/>
        <end position="887"/>
    </location>
</feature>
<reference evidence="7" key="1">
    <citation type="submission" date="2016-04" db="EMBL/GenBank/DDBJ databases">
        <authorList>
            <person name="Nguyen H.D."/>
            <person name="Samba Siva P."/>
            <person name="Cullis J."/>
            <person name="Levesque C.A."/>
            <person name="Hambleton S."/>
        </authorList>
    </citation>
    <scope>NUCLEOTIDE SEQUENCE</scope>
    <source>
        <strain evidence="7">DAOMC 236422</strain>
    </source>
</reference>
<feature type="region of interest" description="Disordered" evidence="6">
    <location>
        <begin position="1053"/>
        <end position="1136"/>
    </location>
</feature>
<accession>A0A8X7T722</accession>
<evidence type="ECO:0000256" key="2">
    <source>
        <dbReference type="ARBA" id="ARBA00022658"/>
    </source>
</evidence>
<keyword evidence="3" id="KW-0808">Transferase</keyword>
<reference evidence="7" key="2">
    <citation type="journal article" date="2019" name="IMA Fungus">
        <title>Genome sequencing and comparison of five Tilletia species to identify candidate genes for the detection of regulated species infecting wheat.</title>
        <authorList>
            <person name="Nguyen H.D.T."/>
            <person name="Sultana T."/>
            <person name="Kesanakurti P."/>
            <person name="Hambleton S."/>
        </authorList>
    </citation>
    <scope>NUCLEOTIDE SEQUENCE</scope>
    <source>
        <strain evidence="7">DAOMC 236422</strain>
    </source>
</reference>
<feature type="compositionally biased region" description="Basic and acidic residues" evidence="6">
    <location>
        <begin position="1061"/>
        <end position="1077"/>
    </location>
</feature>
<feature type="compositionally biased region" description="Basic and acidic residues" evidence="6">
    <location>
        <begin position="908"/>
        <end position="917"/>
    </location>
</feature>
<feature type="compositionally biased region" description="Gly residues" evidence="6">
    <location>
        <begin position="1233"/>
        <end position="1242"/>
    </location>
</feature>
<feature type="compositionally biased region" description="Gly residues" evidence="6">
    <location>
        <begin position="289"/>
        <end position="304"/>
    </location>
</feature>
<dbReference type="Gene3D" id="2.170.150.10">
    <property type="entry name" value="Metal Binding Protein, Guanine Nucleotide Exchange Factor, Chain A"/>
    <property type="match status" value="1"/>
</dbReference>
<dbReference type="InterPro" id="IPR011057">
    <property type="entry name" value="Mss4-like_sf"/>
</dbReference>
<dbReference type="GO" id="GO:0007264">
    <property type="term" value="P:small GTPase-mediated signal transduction"/>
    <property type="evidence" value="ECO:0007669"/>
    <property type="project" value="InterPro"/>
</dbReference>
<keyword evidence="4" id="KW-0653">Protein transport</keyword>
<feature type="compositionally biased region" description="Polar residues" evidence="6">
    <location>
        <begin position="614"/>
        <end position="634"/>
    </location>
</feature>
<dbReference type="Gene3D" id="3.40.630.30">
    <property type="match status" value="2"/>
</dbReference>
<feature type="compositionally biased region" description="Low complexity" evidence="6">
    <location>
        <begin position="127"/>
        <end position="155"/>
    </location>
</feature>
<feature type="compositionally biased region" description="Low complexity" evidence="6">
    <location>
        <begin position="807"/>
        <end position="820"/>
    </location>
</feature>
<feature type="region of interest" description="Disordered" evidence="6">
    <location>
        <begin position="180"/>
        <end position="208"/>
    </location>
</feature>
<feature type="compositionally biased region" description="Polar residues" evidence="6">
    <location>
        <begin position="180"/>
        <end position="194"/>
    </location>
</feature>
<feature type="compositionally biased region" description="Low complexity" evidence="6">
    <location>
        <begin position="78"/>
        <end position="118"/>
    </location>
</feature>
<name>A0A8X7T722_9BASI</name>
<evidence type="ECO:0000256" key="6">
    <source>
        <dbReference type="SAM" id="MobiDB-lite"/>
    </source>
</evidence>
<dbReference type="SUPFAM" id="SSF55729">
    <property type="entry name" value="Acyl-CoA N-acyltransferases (Nat)"/>
    <property type="match status" value="1"/>
</dbReference>
<keyword evidence="8" id="KW-1185">Reference proteome</keyword>
<dbReference type="Proteomes" id="UP000078113">
    <property type="component" value="Unassembled WGS sequence"/>
</dbReference>
<feature type="region of interest" description="Disordered" evidence="6">
    <location>
        <begin position="408"/>
        <end position="429"/>
    </location>
</feature>
<feature type="region of interest" description="Disordered" evidence="6">
    <location>
        <begin position="1224"/>
        <end position="1243"/>
    </location>
</feature>
<keyword evidence="2" id="KW-0344">Guanine-nucleotide releasing factor</keyword>
<feature type="compositionally biased region" description="Low complexity" evidence="6">
    <location>
        <begin position="45"/>
        <end position="58"/>
    </location>
</feature>
<feature type="region of interest" description="Disordered" evidence="6">
    <location>
        <begin position="1"/>
        <end position="163"/>
    </location>
</feature>
<feature type="compositionally biased region" description="Gly residues" evidence="6">
    <location>
        <begin position="1105"/>
        <end position="1136"/>
    </location>
</feature>
<keyword evidence="5" id="KW-0012">Acyltransferase</keyword>
<feature type="compositionally biased region" description="Low complexity" evidence="6">
    <location>
        <begin position="270"/>
        <end position="288"/>
    </location>
</feature>
<protein>
    <recommendedName>
        <fullName evidence="9">N-acetyltransferase domain-containing protein</fullName>
    </recommendedName>
</protein>
<evidence type="ECO:0000313" key="8">
    <source>
        <dbReference type="Proteomes" id="UP000078113"/>
    </source>
</evidence>
<dbReference type="InterPro" id="IPR051635">
    <property type="entry name" value="SNAT-like"/>
</dbReference>
<evidence type="ECO:0000256" key="1">
    <source>
        <dbReference type="ARBA" id="ARBA00022448"/>
    </source>
</evidence>
<dbReference type="GO" id="GO:0005085">
    <property type="term" value="F:guanyl-nucleotide exchange factor activity"/>
    <property type="evidence" value="ECO:0007669"/>
    <property type="project" value="UniProtKB-KW"/>
</dbReference>
<evidence type="ECO:0000313" key="7">
    <source>
        <dbReference type="EMBL" id="KAE8271317.1"/>
    </source>
</evidence>
<organism evidence="7 8">
    <name type="scientific">Tilletia walkeri</name>
    <dbReference type="NCBI Taxonomy" id="117179"/>
    <lineage>
        <taxon>Eukaryota</taxon>
        <taxon>Fungi</taxon>
        <taxon>Dikarya</taxon>
        <taxon>Basidiomycota</taxon>
        <taxon>Ustilaginomycotina</taxon>
        <taxon>Exobasidiomycetes</taxon>
        <taxon>Tilletiales</taxon>
        <taxon>Tilletiaceae</taxon>
        <taxon>Tilletia</taxon>
    </lineage>
</organism>
<dbReference type="PANTHER" id="PTHR10908">
    <property type="entry name" value="SEROTONIN N-ACETYLTRANSFERASE"/>
    <property type="match status" value="1"/>
</dbReference>
<feature type="compositionally biased region" description="Low complexity" evidence="6">
    <location>
        <begin position="21"/>
        <end position="33"/>
    </location>
</feature>
<evidence type="ECO:0000256" key="5">
    <source>
        <dbReference type="ARBA" id="ARBA00023315"/>
    </source>
</evidence>
<dbReference type="PANTHER" id="PTHR10908:SF0">
    <property type="entry name" value="SEROTONIN N-ACETYLTRANSFERASE"/>
    <property type="match status" value="1"/>
</dbReference>
<proteinExistence type="predicted"/>
<keyword evidence="1" id="KW-0813">Transport</keyword>
<feature type="compositionally biased region" description="Low complexity" evidence="6">
    <location>
        <begin position="1088"/>
        <end position="1104"/>
    </location>
</feature>
<dbReference type="InterPro" id="IPR007515">
    <property type="entry name" value="Mss4"/>
</dbReference>
<dbReference type="GO" id="GO:0015031">
    <property type="term" value="P:protein transport"/>
    <property type="evidence" value="ECO:0007669"/>
    <property type="project" value="UniProtKB-KW"/>
</dbReference>
<feature type="compositionally biased region" description="Polar residues" evidence="6">
    <location>
        <begin position="539"/>
        <end position="552"/>
    </location>
</feature>
<feature type="region of interest" description="Disordered" evidence="6">
    <location>
        <begin position="264"/>
        <end position="310"/>
    </location>
</feature>
<dbReference type="GO" id="GO:0005737">
    <property type="term" value="C:cytoplasm"/>
    <property type="evidence" value="ECO:0007669"/>
    <property type="project" value="TreeGrafter"/>
</dbReference>
<feature type="region of interest" description="Disordered" evidence="6">
    <location>
        <begin position="505"/>
        <end position="594"/>
    </location>
</feature>
<feature type="compositionally biased region" description="Acidic residues" evidence="6">
    <location>
        <begin position="512"/>
        <end position="522"/>
    </location>
</feature>
<feature type="region of interest" description="Disordered" evidence="6">
    <location>
        <begin position="798"/>
        <end position="917"/>
    </location>
</feature>
<dbReference type="PROSITE" id="PS51796">
    <property type="entry name" value="MSS4"/>
    <property type="match status" value="1"/>
</dbReference>
<dbReference type="InterPro" id="IPR016181">
    <property type="entry name" value="Acyl_CoA_acyltransferase"/>
</dbReference>
<dbReference type="AlphaFoldDB" id="A0A8X7T722"/>
<dbReference type="SUPFAM" id="SSF51316">
    <property type="entry name" value="Mss4-like"/>
    <property type="match status" value="1"/>
</dbReference>
<gene>
    <name evidence="7" type="ORF">A4X09_0g989</name>
</gene>
<feature type="compositionally biased region" description="Low complexity" evidence="6">
    <location>
        <begin position="828"/>
        <end position="848"/>
    </location>
</feature>
<dbReference type="EMBL" id="LWDG02000021">
    <property type="protein sequence ID" value="KAE8271317.1"/>
    <property type="molecule type" value="Genomic_DNA"/>
</dbReference>